<name>X1P147_9ZZZZ</name>
<reference evidence="1" key="1">
    <citation type="journal article" date="2014" name="Front. Microbiol.">
        <title>High frequency of phylogenetically diverse reductive dehalogenase-homologous genes in deep subseafloor sedimentary metagenomes.</title>
        <authorList>
            <person name="Kawai M."/>
            <person name="Futagami T."/>
            <person name="Toyoda A."/>
            <person name="Takaki Y."/>
            <person name="Nishi S."/>
            <person name="Hori S."/>
            <person name="Arai W."/>
            <person name="Tsubouchi T."/>
            <person name="Morono Y."/>
            <person name="Uchiyama I."/>
            <person name="Ito T."/>
            <person name="Fujiyama A."/>
            <person name="Inagaki F."/>
            <person name="Takami H."/>
        </authorList>
    </citation>
    <scope>NUCLEOTIDE SEQUENCE</scope>
    <source>
        <strain evidence="1">Expedition CK06-06</strain>
    </source>
</reference>
<proteinExistence type="predicted"/>
<comment type="caution">
    <text evidence="1">The sequence shown here is derived from an EMBL/GenBank/DDBJ whole genome shotgun (WGS) entry which is preliminary data.</text>
</comment>
<accession>X1P147</accession>
<sequence length="66" mass="8039">MDLKKESMNKTKEWIEKEYGKRCKSMTYGCPVCEIWMTFDRLFAHFESEFSWPKEVNILKDDETHL</sequence>
<gene>
    <name evidence="1" type="ORF">S06H3_51420</name>
</gene>
<protein>
    <submittedName>
        <fullName evidence="1">Uncharacterized protein</fullName>
    </submittedName>
</protein>
<organism evidence="1">
    <name type="scientific">marine sediment metagenome</name>
    <dbReference type="NCBI Taxonomy" id="412755"/>
    <lineage>
        <taxon>unclassified sequences</taxon>
        <taxon>metagenomes</taxon>
        <taxon>ecological metagenomes</taxon>
    </lineage>
</organism>
<dbReference type="EMBL" id="BARV01032626">
    <property type="protein sequence ID" value="GAI36171.1"/>
    <property type="molecule type" value="Genomic_DNA"/>
</dbReference>
<dbReference type="AlphaFoldDB" id="X1P147"/>
<evidence type="ECO:0000313" key="1">
    <source>
        <dbReference type="EMBL" id="GAI36171.1"/>
    </source>
</evidence>